<evidence type="ECO:0000259" key="1">
    <source>
        <dbReference type="PROSITE" id="PS51384"/>
    </source>
</evidence>
<dbReference type="InterPro" id="IPR050415">
    <property type="entry name" value="MRET"/>
</dbReference>
<dbReference type="PANTHER" id="PTHR47354:SF5">
    <property type="entry name" value="PROTEIN RFBI"/>
    <property type="match status" value="1"/>
</dbReference>
<proteinExistence type="predicted"/>
<protein>
    <recommendedName>
        <fullName evidence="1">FAD-binding FR-type domain-containing protein</fullName>
    </recommendedName>
</protein>
<dbReference type="Gene3D" id="3.40.50.80">
    <property type="entry name" value="Nucleotide-binding domain of ferredoxin-NADP reductase (FNR) module"/>
    <property type="match status" value="1"/>
</dbReference>
<dbReference type="PANTHER" id="PTHR47354">
    <property type="entry name" value="NADH OXIDOREDUCTASE HCR"/>
    <property type="match status" value="1"/>
</dbReference>
<comment type="caution">
    <text evidence="2">The sequence shown here is derived from an EMBL/GenBank/DDBJ whole genome shotgun (WGS) entry which is preliminary data.</text>
</comment>
<sequence length="230" mass="26207">MMEFVFPHKAKVLSLTAINHNVLSLKVTKPWRFEFSVGQAVDLSIDKPGYELAVAPFTIANVPTDNYLEFVIKIYPTENGLTKGVSELLKNDTIQLSKAWDSYKYDGSGTFIAAGTGITPFLPIFKDLQEKGIDVKHDHNLIYANKTKDDVIFYKKLKQLFSSNLSLILSRSKYGGHYFGKIDKDFLLKLVKSTEQKFYICGPRKFEEDVRTHLITIGVNQDYIQTGYKF</sequence>
<dbReference type="InterPro" id="IPR017938">
    <property type="entry name" value="Riboflavin_synthase-like_b-brl"/>
</dbReference>
<dbReference type="PROSITE" id="PS51384">
    <property type="entry name" value="FAD_FR"/>
    <property type="match status" value="1"/>
</dbReference>
<feature type="domain" description="FAD-binding FR-type" evidence="1">
    <location>
        <begin position="5"/>
        <end position="106"/>
    </location>
</feature>
<dbReference type="Pfam" id="PF00175">
    <property type="entry name" value="NAD_binding_1"/>
    <property type="match status" value="1"/>
</dbReference>
<gene>
    <name evidence="2" type="ORF">GCM10022271_14360</name>
</gene>
<dbReference type="EMBL" id="BAABBI010000001">
    <property type="protein sequence ID" value="GAA3783167.1"/>
    <property type="molecule type" value="Genomic_DNA"/>
</dbReference>
<accession>A0ABP7H2Y1</accession>
<dbReference type="SUPFAM" id="SSF52343">
    <property type="entry name" value="Ferredoxin reductase-like, C-terminal NADP-linked domain"/>
    <property type="match status" value="1"/>
</dbReference>
<dbReference type="InterPro" id="IPR039261">
    <property type="entry name" value="FNR_nucleotide-bd"/>
</dbReference>
<dbReference type="Proteomes" id="UP001501456">
    <property type="component" value="Unassembled WGS sequence"/>
</dbReference>
<name>A0ABP7H2Y1_9FLAO</name>
<reference evidence="3" key="1">
    <citation type="journal article" date="2019" name="Int. J. Syst. Evol. Microbiol.">
        <title>The Global Catalogue of Microorganisms (GCM) 10K type strain sequencing project: providing services to taxonomists for standard genome sequencing and annotation.</title>
        <authorList>
            <consortium name="The Broad Institute Genomics Platform"/>
            <consortium name="The Broad Institute Genome Sequencing Center for Infectious Disease"/>
            <person name="Wu L."/>
            <person name="Ma J."/>
        </authorList>
    </citation>
    <scope>NUCLEOTIDE SEQUENCE [LARGE SCALE GENOMIC DNA]</scope>
    <source>
        <strain evidence="3">JCM 17525</strain>
    </source>
</reference>
<evidence type="ECO:0000313" key="3">
    <source>
        <dbReference type="Proteomes" id="UP001501456"/>
    </source>
</evidence>
<dbReference type="InterPro" id="IPR013112">
    <property type="entry name" value="FAD-bd_8"/>
</dbReference>
<dbReference type="Pfam" id="PF08022">
    <property type="entry name" value="FAD_binding_8"/>
    <property type="match status" value="1"/>
</dbReference>
<organism evidence="2 3">
    <name type="scientific">Corallibacter vietnamensis</name>
    <dbReference type="NCBI Taxonomy" id="904130"/>
    <lineage>
        <taxon>Bacteria</taxon>
        <taxon>Pseudomonadati</taxon>
        <taxon>Bacteroidota</taxon>
        <taxon>Flavobacteriia</taxon>
        <taxon>Flavobacteriales</taxon>
        <taxon>Flavobacteriaceae</taxon>
        <taxon>Corallibacter</taxon>
    </lineage>
</organism>
<keyword evidence="3" id="KW-1185">Reference proteome</keyword>
<dbReference type="InterPro" id="IPR017927">
    <property type="entry name" value="FAD-bd_FR_type"/>
</dbReference>
<dbReference type="Gene3D" id="2.40.30.10">
    <property type="entry name" value="Translation factors"/>
    <property type="match status" value="1"/>
</dbReference>
<evidence type="ECO:0000313" key="2">
    <source>
        <dbReference type="EMBL" id="GAA3783167.1"/>
    </source>
</evidence>
<dbReference type="SUPFAM" id="SSF63380">
    <property type="entry name" value="Riboflavin synthase domain-like"/>
    <property type="match status" value="1"/>
</dbReference>
<dbReference type="PRINTS" id="PR00410">
    <property type="entry name" value="PHEHYDRXLASE"/>
</dbReference>
<dbReference type="InterPro" id="IPR001433">
    <property type="entry name" value="OxRdtase_FAD/NAD-bd"/>
</dbReference>